<evidence type="ECO:0000313" key="4">
    <source>
        <dbReference type="Proteomes" id="UP000007721"/>
    </source>
</evidence>
<dbReference type="RefSeq" id="WP_012647922.1">
    <property type="nucleotide sequence ID" value="NC_011979.1"/>
</dbReference>
<feature type="region of interest" description="Disordered" evidence="1">
    <location>
        <begin position="1"/>
        <end position="24"/>
    </location>
</feature>
<protein>
    <submittedName>
        <fullName evidence="3">Transcriptional repressor, HgtR-related</fullName>
    </submittedName>
</protein>
<evidence type="ECO:0000256" key="1">
    <source>
        <dbReference type="SAM" id="MobiDB-lite"/>
    </source>
</evidence>
<evidence type="ECO:0000313" key="3">
    <source>
        <dbReference type="EMBL" id="ACM21194.1"/>
    </source>
</evidence>
<name>B9M276_GEODF</name>
<feature type="domain" description="Ribbon-helix-helix protein CopG" evidence="2">
    <location>
        <begin position="28"/>
        <end position="66"/>
    </location>
</feature>
<accession>B9M276</accession>
<dbReference type="Pfam" id="PF01402">
    <property type="entry name" value="RHH_1"/>
    <property type="match status" value="1"/>
</dbReference>
<reference evidence="3 4" key="1">
    <citation type="submission" date="2009-01" db="EMBL/GenBank/DDBJ databases">
        <title>Complete sequence of Geobacter sp. FRC-32.</title>
        <authorList>
            <consortium name="US DOE Joint Genome Institute"/>
            <person name="Lucas S."/>
            <person name="Copeland A."/>
            <person name="Lapidus A."/>
            <person name="Glavina del Rio T."/>
            <person name="Dalin E."/>
            <person name="Tice H."/>
            <person name="Bruce D."/>
            <person name="Goodwin L."/>
            <person name="Pitluck S."/>
            <person name="Saunders E."/>
            <person name="Brettin T."/>
            <person name="Detter J.C."/>
            <person name="Han C."/>
            <person name="Larimer F."/>
            <person name="Land M."/>
            <person name="Hauser L."/>
            <person name="Kyrpides N."/>
            <person name="Ovchinnikova G."/>
            <person name="Kostka J."/>
            <person name="Richardson P."/>
        </authorList>
    </citation>
    <scope>NUCLEOTIDE SEQUENCE [LARGE SCALE GENOMIC DNA]</scope>
    <source>
        <strain evidence="4">DSM 22248 / JCM 15807 / FRC-32</strain>
    </source>
</reference>
<dbReference type="HOGENOM" id="CLU_180022_0_0_7"/>
<dbReference type="KEGG" id="geo:Geob_2849"/>
<dbReference type="InterPro" id="IPR002145">
    <property type="entry name" value="CopG"/>
</dbReference>
<dbReference type="Proteomes" id="UP000007721">
    <property type="component" value="Chromosome"/>
</dbReference>
<organism evidence="3 4">
    <name type="scientific">Geotalea daltonii (strain DSM 22248 / JCM 15807 / FRC-32)</name>
    <name type="common">Geobacter daltonii</name>
    <dbReference type="NCBI Taxonomy" id="316067"/>
    <lineage>
        <taxon>Bacteria</taxon>
        <taxon>Pseudomonadati</taxon>
        <taxon>Thermodesulfobacteriota</taxon>
        <taxon>Desulfuromonadia</taxon>
        <taxon>Geobacterales</taxon>
        <taxon>Geobacteraceae</taxon>
        <taxon>Geotalea</taxon>
    </lineage>
</organism>
<dbReference type="GO" id="GO:0006355">
    <property type="term" value="P:regulation of DNA-templated transcription"/>
    <property type="evidence" value="ECO:0007669"/>
    <property type="project" value="InterPro"/>
</dbReference>
<keyword evidence="4" id="KW-1185">Reference proteome</keyword>
<dbReference type="AlphaFoldDB" id="B9M276"/>
<dbReference type="EMBL" id="CP001390">
    <property type="protein sequence ID" value="ACM21194.1"/>
    <property type="molecule type" value="Genomic_DNA"/>
</dbReference>
<evidence type="ECO:0000259" key="2">
    <source>
        <dbReference type="Pfam" id="PF01402"/>
    </source>
</evidence>
<gene>
    <name evidence="3" type="ordered locus">Geob_2849</name>
</gene>
<dbReference type="OrthoDB" id="5398562at2"/>
<sequence length="74" mass="8787">MSHYQKQDRGESRKMQKRRRDDSALTNVVSLRISDQEKRVLEKITRSSSKNVSEIVREAIELWLAKRKKLCLDN</sequence>
<feature type="compositionally biased region" description="Basic and acidic residues" evidence="1">
    <location>
        <begin position="1"/>
        <end position="23"/>
    </location>
</feature>
<dbReference type="STRING" id="316067.Geob_2849"/>
<proteinExistence type="predicted"/>